<reference evidence="1 2" key="1">
    <citation type="journal article" date="2021" name="Front. Genet.">
        <title>Chromosome-Level Genome Assembly Reveals Significant Gene Expansion in the Toll and IMD Signaling Pathways of Dendrolimus kikuchii.</title>
        <authorList>
            <person name="Zhou J."/>
            <person name="Wu P."/>
            <person name="Xiong Z."/>
            <person name="Liu N."/>
            <person name="Zhao N."/>
            <person name="Ji M."/>
            <person name="Qiu Y."/>
            <person name="Yang B."/>
        </authorList>
    </citation>
    <scope>NUCLEOTIDE SEQUENCE [LARGE SCALE GENOMIC DNA]</scope>
    <source>
        <strain evidence="1">Ann1</strain>
    </source>
</reference>
<gene>
    <name evidence="1" type="ORF">K1T71_009251</name>
</gene>
<comment type="caution">
    <text evidence="1">The sequence shown here is derived from an EMBL/GenBank/DDBJ whole genome shotgun (WGS) entry which is preliminary data.</text>
</comment>
<dbReference type="Proteomes" id="UP000824533">
    <property type="component" value="Linkage Group LG16"/>
</dbReference>
<proteinExistence type="predicted"/>
<evidence type="ECO:0000313" key="2">
    <source>
        <dbReference type="Proteomes" id="UP000824533"/>
    </source>
</evidence>
<name>A0ACC1CU15_9NEOP</name>
<keyword evidence="2" id="KW-1185">Reference proteome</keyword>
<accession>A0ACC1CU15</accession>
<organism evidence="1 2">
    <name type="scientific">Dendrolimus kikuchii</name>
    <dbReference type="NCBI Taxonomy" id="765133"/>
    <lineage>
        <taxon>Eukaryota</taxon>
        <taxon>Metazoa</taxon>
        <taxon>Ecdysozoa</taxon>
        <taxon>Arthropoda</taxon>
        <taxon>Hexapoda</taxon>
        <taxon>Insecta</taxon>
        <taxon>Pterygota</taxon>
        <taxon>Neoptera</taxon>
        <taxon>Endopterygota</taxon>
        <taxon>Lepidoptera</taxon>
        <taxon>Glossata</taxon>
        <taxon>Ditrysia</taxon>
        <taxon>Bombycoidea</taxon>
        <taxon>Lasiocampidae</taxon>
        <taxon>Dendrolimus</taxon>
    </lineage>
</organism>
<sequence length="161" mass="18056">MSRHKWDFRDVSAGLQFLREFLLGRKHHLHGRFPPLIAPRTIPPPDIPRGPEYKYSKQYYYKRNALHSVLPPVVAPVAEGPPVDRDRTKKSQPGGMKPDSVPFNCAPTPGLPWWWDGHSYYENQPDPCCPPCPCPPSAPCAESKPPSKCAPPPCPPGNMKK</sequence>
<protein>
    <submittedName>
        <fullName evidence="1">Uncharacterized protein</fullName>
    </submittedName>
</protein>
<dbReference type="EMBL" id="CM034402">
    <property type="protein sequence ID" value="KAJ0175110.1"/>
    <property type="molecule type" value="Genomic_DNA"/>
</dbReference>
<evidence type="ECO:0000313" key="1">
    <source>
        <dbReference type="EMBL" id="KAJ0175110.1"/>
    </source>
</evidence>